<reference evidence="1" key="2">
    <citation type="submission" date="2020-06" db="EMBL/GenBank/DDBJ databases">
        <title>Helianthus annuus Genome sequencing and assembly Release 2.</title>
        <authorList>
            <person name="Gouzy J."/>
            <person name="Langlade N."/>
            <person name="Munos S."/>
        </authorList>
    </citation>
    <scope>NUCLEOTIDE SEQUENCE</scope>
    <source>
        <tissue evidence="1">Leaves</tissue>
    </source>
</reference>
<gene>
    <name evidence="1" type="ORF">HanXRQr2_Chr16g0773481</name>
</gene>
<dbReference type="Gramene" id="mRNA:HanXRQr2_Chr16g0773481">
    <property type="protein sequence ID" value="mRNA:HanXRQr2_Chr16g0773481"/>
    <property type="gene ID" value="HanXRQr2_Chr16g0773481"/>
</dbReference>
<name>A0A9K3DXL2_HELAN</name>
<evidence type="ECO:0000313" key="1">
    <source>
        <dbReference type="EMBL" id="KAF5762156.1"/>
    </source>
</evidence>
<dbReference type="AlphaFoldDB" id="A0A9K3DXL2"/>
<accession>A0A9K3DXL2</accession>
<dbReference type="EMBL" id="MNCJ02000331">
    <property type="protein sequence ID" value="KAF5762156.1"/>
    <property type="molecule type" value="Genomic_DNA"/>
</dbReference>
<comment type="caution">
    <text evidence="1">The sequence shown here is derived from an EMBL/GenBank/DDBJ whole genome shotgun (WGS) entry which is preliminary data.</text>
</comment>
<dbReference type="PANTHER" id="PTHR34835">
    <property type="entry name" value="OS07G0283600 PROTEIN-RELATED"/>
    <property type="match status" value="1"/>
</dbReference>
<dbReference type="PANTHER" id="PTHR34835:SF90">
    <property type="entry name" value="AMINOTRANSFERASE-LIKE PLANT MOBILE DOMAIN-CONTAINING PROTEIN"/>
    <property type="match status" value="1"/>
</dbReference>
<reference evidence="1" key="1">
    <citation type="journal article" date="2017" name="Nature">
        <title>The sunflower genome provides insights into oil metabolism, flowering and Asterid evolution.</title>
        <authorList>
            <person name="Badouin H."/>
            <person name="Gouzy J."/>
            <person name="Grassa C.J."/>
            <person name="Murat F."/>
            <person name="Staton S.E."/>
            <person name="Cottret L."/>
            <person name="Lelandais-Briere C."/>
            <person name="Owens G.L."/>
            <person name="Carrere S."/>
            <person name="Mayjonade B."/>
            <person name="Legrand L."/>
            <person name="Gill N."/>
            <person name="Kane N.C."/>
            <person name="Bowers J.E."/>
            <person name="Hubner S."/>
            <person name="Bellec A."/>
            <person name="Berard A."/>
            <person name="Berges H."/>
            <person name="Blanchet N."/>
            <person name="Boniface M.C."/>
            <person name="Brunel D."/>
            <person name="Catrice O."/>
            <person name="Chaidir N."/>
            <person name="Claudel C."/>
            <person name="Donnadieu C."/>
            <person name="Faraut T."/>
            <person name="Fievet G."/>
            <person name="Helmstetter N."/>
            <person name="King M."/>
            <person name="Knapp S.J."/>
            <person name="Lai Z."/>
            <person name="Le Paslier M.C."/>
            <person name="Lippi Y."/>
            <person name="Lorenzon L."/>
            <person name="Mandel J.R."/>
            <person name="Marage G."/>
            <person name="Marchand G."/>
            <person name="Marquand E."/>
            <person name="Bret-Mestries E."/>
            <person name="Morien E."/>
            <person name="Nambeesan S."/>
            <person name="Nguyen T."/>
            <person name="Pegot-Espagnet P."/>
            <person name="Pouilly N."/>
            <person name="Raftis F."/>
            <person name="Sallet E."/>
            <person name="Schiex T."/>
            <person name="Thomas J."/>
            <person name="Vandecasteele C."/>
            <person name="Vares D."/>
            <person name="Vear F."/>
            <person name="Vautrin S."/>
            <person name="Crespi M."/>
            <person name="Mangin B."/>
            <person name="Burke J.M."/>
            <person name="Salse J."/>
            <person name="Munos S."/>
            <person name="Vincourt P."/>
            <person name="Rieseberg L.H."/>
            <person name="Langlade N.B."/>
        </authorList>
    </citation>
    <scope>NUCLEOTIDE SEQUENCE</scope>
    <source>
        <tissue evidence="1">Leaves</tissue>
    </source>
</reference>
<keyword evidence="2" id="KW-1185">Reference proteome</keyword>
<sequence length="281" mass="31978">MSRRGLRRQNQTTQPLVSSTNMNIETINKPSSLCTVLHGLSDAQKSDIMDMGFESIKSFSINKIPSRLGSWLLANYDHKSNVLKVGDGIINITPLKVYEIFGVPNGTKPVHEKHQARRGSPRYEWRKQFTGDKICVEHVIEKVLSDREGGRLFKLNFLVVFNSMLAESNKSATVNQKCLSSIENEADIPNMDWCGYIVACLKRTKEEWDGKLAYNGPLTFLAVLYAHEQQMKLNPDYAVTPAIEYVSDEYLEDFEKEVLPIDEDTQMVSLFKLCILLCMFI</sequence>
<proteinExistence type="predicted"/>
<dbReference type="Proteomes" id="UP000215914">
    <property type="component" value="Unassembled WGS sequence"/>
</dbReference>
<protein>
    <submittedName>
        <fullName evidence="1">Uncharacterized protein</fullName>
    </submittedName>
</protein>
<evidence type="ECO:0000313" key="2">
    <source>
        <dbReference type="Proteomes" id="UP000215914"/>
    </source>
</evidence>
<organism evidence="1 2">
    <name type="scientific">Helianthus annuus</name>
    <name type="common">Common sunflower</name>
    <dbReference type="NCBI Taxonomy" id="4232"/>
    <lineage>
        <taxon>Eukaryota</taxon>
        <taxon>Viridiplantae</taxon>
        <taxon>Streptophyta</taxon>
        <taxon>Embryophyta</taxon>
        <taxon>Tracheophyta</taxon>
        <taxon>Spermatophyta</taxon>
        <taxon>Magnoliopsida</taxon>
        <taxon>eudicotyledons</taxon>
        <taxon>Gunneridae</taxon>
        <taxon>Pentapetalae</taxon>
        <taxon>asterids</taxon>
        <taxon>campanulids</taxon>
        <taxon>Asterales</taxon>
        <taxon>Asteraceae</taxon>
        <taxon>Asteroideae</taxon>
        <taxon>Heliantheae alliance</taxon>
        <taxon>Heliantheae</taxon>
        <taxon>Helianthus</taxon>
    </lineage>
</organism>